<reference evidence="2" key="1">
    <citation type="journal article" date="2023" name="Mol. Phylogenet. Evol.">
        <title>Genome-scale phylogeny and comparative genomics of the fungal order Sordariales.</title>
        <authorList>
            <person name="Hensen N."/>
            <person name="Bonometti L."/>
            <person name="Westerberg I."/>
            <person name="Brannstrom I.O."/>
            <person name="Guillou S."/>
            <person name="Cros-Aarteil S."/>
            <person name="Calhoun S."/>
            <person name="Haridas S."/>
            <person name="Kuo A."/>
            <person name="Mondo S."/>
            <person name="Pangilinan J."/>
            <person name="Riley R."/>
            <person name="LaButti K."/>
            <person name="Andreopoulos B."/>
            <person name="Lipzen A."/>
            <person name="Chen C."/>
            <person name="Yan M."/>
            <person name="Daum C."/>
            <person name="Ng V."/>
            <person name="Clum A."/>
            <person name="Steindorff A."/>
            <person name="Ohm R.A."/>
            <person name="Martin F."/>
            <person name="Silar P."/>
            <person name="Natvig D.O."/>
            <person name="Lalanne C."/>
            <person name="Gautier V."/>
            <person name="Ament-Velasquez S.L."/>
            <person name="Kruys A."/>
            <person name="Hutchinson M.I."/>
            <person name="Powell A.J."/>
            <person name="Barry K."/>
            <person name="Miller A.N."/>
            <person name="Grigoriev I.V."/>
            <person name="Debuchy R."/>
            <person name="Gladieux P."/>
            <person name="Hiltunen Thoren M."/>
            <person name="Johannesson H."/>
        </authorList>
    </citation>
    <scope>NUCLEOTIDE SEQUENCE</scope>
    <source>
        <strain evidence="2">SMH4131-1</strain>
    </source>
</reference>
<gene>
    <name evidence="2" type="ORF">B0T19DRAFT_457495</name>
</gene>
<dbReference type="AlphaFoldDB" id="A0AAE0IX74"/>
<comment type="caution">
    <text evidence="2">The sequence shown here is derived from an EMBL/GenBank/DDBJ whole genome shotgun (WGS) entry which is preliminary data.</text>
</comment>
<proteinExistence type="predicted"/>
<evidence type="ECO:0000313" key="3">
    <source>
        <dbReference type="Proteomes" id="UP001286456"/>
    </source>
</evidence>
<feature type="region of interest" description="Disordered" evidence="1">
    <location>
        <begin position="1"/>
        <end position="56"/>
    </location>
</feature>
<dbReference type="Proteomes" id="UP001286456">
    <property type="component" value="Unassembled WGS sequence"/>
</dbReference>
<name>A0AAE0IX74_9PEZI</name>
<organism evidence="2 3">
    <name type="scientific">Cercophora scortea</name>
    <dbReference type="NCBI Taxonomy" id="314031"/>
    <lineage>
        <taxon>Eukaryota</taxon>
        <taxon>Fungi</taxon>
        <taxon>Dikarya</taxon>
        <taxon>Ascomycota</taxon>
        <taxon>Pezizomycotina</taxon>
        <taxon>Sordariomycetes</taxon>
        <taxon>Sordariomycetidae</taxon>
        <taxon>Sordariales</taxon>
        <taxon>Lasiosphaeriaceae</taxon>
        <taxon>Cercophora</taxon>
    </lineage>
</organism>
<sequence>MSSQTSLSEKDFPPPPYAEKGQSCQPQPDLKSWKEPVKSSQASKSKKTASAKRERGSLWRLLLCGLPIFKTRGHPQRQQQGSDNADETANEKANHIPDQKTDQKFVQESDNKTDDKTNQEPDQTTNQEIEVDDQDQSPPTSKALPTRVRLSLESARPPKWEKPFYFCTIDHQVPHCEHFEFHISSHHCDPEYHDPACVKEAPWFVTTGLSINDMEENLTQGVPWLDNLDQAFNDWLDVVIHPVRYTKIHRRRLEVAYIVNKRNYEWRLSINIVHEDPQWLVDLTLDDIKNMISIENLILVAGEKSPNTMDPLVTQDIFYVNFPKPACKYIEYGDDACMPRNGHWYGAAIGMKGVTLEEPDLARLLDENYEKHFTPAPLE</sequence>
<accession>A0AAE0IX74</accession>
<keyword evidence="3" id="KW-1185">Reference proteome</keyword>
<evidence type="ECO:0000313" key="2">
    <source>
        <dbReference type="EMBL" id="KAK3332605.1"/>
    </source>
</evidence>
<feature type="region of interest" description="Disordered" evidence="1">
    <location>
        <begin position="71"/>
        <end position="148"/>
    </location>
</feature>
<dbReference type="EMBL" id="JAUEPO010000002">
    <property type="protein sequence ID" value="KAK3332605.1"/>
    <property type="molecule type" value="Genomic_DNA"/>
</dbReference>
<feature type="compositionally biased region" description="Basic and acidic residues" evidence="1">
    <location>
        <begin position="89"/>
        <end position="119"/>
    </location>
</feature>
<evidence type="ECO:0000256" key="1">
    <source>
        <dbReference type="SAM" id="MobiDB-lite"/>
    </source>
</evidence>
<reference evidence="2" key="2">
    <citation type="submission" date="2023-06" db="EMBL/GenBank/DDBJ databases">
        <authorList>
            <consortium name="Lawrence Berkeley National Laboratory"/>
            <person name="Haridas S."/>
            <person name="Hensen N."/>
            <person name="Bonometti L."/>
            <person name="Westerberg I."/>
            <person name="Brannstrom I.O."/>
            <person name="Guillou S."/>
            <person name="Cros-Aarteil S."/>
            <person name="Calhoun S."/>
            <person name="Kuo A."/>
            <person name="Mondo S."/>
            <person name="Pangilinan J."/>
            <person name="Riley R."/>
            <person name="Labutti K."/>
            <person name="Andreopoulos B."/>
            <person name="Lipzen A."/>
            <person name="Chen C."/>
            <person name="Yanf M."/>
            <person name="Daum C."/>
            <person name="Ng V."/>
            <person name="Clum A."/>
            <person name="Steindorff A."/>
            <person name="Ohm R."/>
            <person name="Martin F."/>
            <person name="Silar P."/>
            <person name="Natvig D."/>
            <person name="Lalanne C."/>
            <person name="Gautier V."/>
            <person name="Ament-Velasquez S.L."/>
            <person name="Kruys A."/>
            <person name="Hutchinson M.I."/>
            <person name="Powell A.J."/>
            <person name="Barry K."/>
            <person name="Miller A.N."/>
            <person name="Grigoriev I.V."/>
            <person name="Debuchy R."/>
            <person name="Gladieux P."/>
            <person name="Thoren M.H."/>
            <person name="Johannesson H."/>
        </authorList>
    </citation>
    <scope>NUCLEOTIDE SEQUENCE</scope>
    <source>
        <strain evidence="2">SMH4131-1</strain>
    </source>
</reference>
<protein>
    <submittedName>
        <fullName evidence="2">Uncharacterized protein</fullName>
    </submittedName>
</protein>